<evidence type="ECO:0000256" key="10">
    <source>
        <dbReference type="RuleBase" id="RU371123"/>
    </source>
</evidence>
<dbReference type="PROSITE" id="PS00194">
    <property type="entry name" value="THIOREDOXIN_1"/>
    <property type="match status" value="1"/>
</dbReference>
<keyword evidence="8" id="KW-0325">Glycoprotein</keyword>
<keyword evidence="7" id="KW-1015">Disulfide bond</keyword>
<comment type="catalytic activity">
    <reaction evidence="9 10">
        <text>2 R'C(R)SH + O2 = R'C(R)S-S(R)CR' + H2O2</text>
        <dbReference type="Rhea" id="RHEA:17357"/>
        <dbReference type="ChEBI" id="CHEBI:15379"/>
        <dbReference type="ChEBI" id="CHEBI:16240"/>
        <dbReference type="ChEBI" id="CHEBI:16520"/>
        <dbReference type="ChEBI" id="CHEBI:17412"/>
        <dbReference type="EC" id="1.8.3.2"/>
    </reaction>
</comment>
<dbReference type="FunFam" id="1.20.120.310:FF:000001">
    <property type="entry name" value="Sulfhydryl oxidase"/>
    <property type="match status" value="1"/>
</dbReference>
<evidence type="ECO:0000256" key="5">
    <source>
        <dbReference type="ARBA" id="ARBA00022827"/>
    </source>
</evidence>
<keyword evidence="10" id="KW-1133">Transmembrane helix</keyword>
<comment type="function">
    <text evidence="10">Catalyzes the oxidation of sulfhydryl groups in peptide and protein thiols to disulfides with the reduction of oxygen to hydrogen peroxide.</text>
</comment>
<feature type="domain" description="Thioredoxin" evidence="12">
    <location>
        <begin position="1"/>
        <end position="282"/>
    </location>
</feature>
<evidence type="ECO:0000256" key="7">
    <source>
        <dbReference type="ARBA" id="ARBA00023157"/>
    </source>
</evidence>
<dbReference type="KEGG" id="lgi:LOTGIDRAFT_237352"/>
<dbReference type="Gene3D" id="3.40.30.10">
    <property type="entry name" value="Glutaredoxin"/>
    <property type="match status" value="2"/>
</dbReference>
<evidence type="ECO:0000313" key="14">
    <source>
        <dbReference type="Proteomes" id="UP000030746"/>
    </source>
</evidence>
<dbReference type="Gene3D" id="1.20.120.1960">
    <property type="entry name" value="QSOX sulfhydryl oxidase domain"/>
    <property type="match status" value="1"/>
</dbReference>
<dbReference type="SUPFAM" id="SSF52833">
    <property type="entry name" value="Thioredoxin-like"/>
    <property type="match status" value="1"/>
</dbReference>
<organism evidence="13 14">
    <name type="scientific">Lottia gigantea</name>
    <name type="common">Giant owl limpet</name>
    <dbReference type="NCBI Taxonomy" id="225164"/>
    <lineage>
        <taxon>Eukaryota</taxon>
        <taxon>Metazoa</taxon>
        <taxon>Spiralia</taxon>
        <taxon>Lophotrochozoa</taxon>
        <taxon>Mollusca</taxon>
        <taxon>Gastropoda</taxon>
        <taxon>Patellogastropoda</taxon>
        <taxon>Lottioidea</taxon>
        <taxon>Lottiidae</taxon>
        <taxon>Lottia</taxon>
    </lineage>
</organism>
<name>V4AJZ2_LOTGI</name>
<dbReference type="AlphaFoldDB" id="V4AJZ2"/>
<evidence type="ECO:0000256" key="2">
    <source>
        <dbReference type="ARBA" id="ARBA00006041"/>
    </source>
</evidence>
<dbReference type="InterPro" id="IPR036774">
    <property type="entry name" value="ERV/ALR_sulphydryl_oxid_sf"/>
</dbReference>
<dbReference type="Pfam" id="PF00085">
    <property type="entry name" value="Thioredoxin"/>
    <property type="match status" value="1"/>
</dbReference>
<keyword evidence="5 10" id="KW-0274">FAD</keyword>
<dbReference type="FunFam" id="1.20.120.1960:FF:000001">
    <property type="entry name" value="Sulfhydryl oxidase"/>
    <property type="match status" value="1"/>
</dbReference>
<evidence type="ECO:0000256" key="6">
    <source>
        <dbReference type="ARBA" id="ARBA00023002"/>
    </source>
</evidence>
<dbReference type="OMA" id="YGELWNE"/>
<dbReference type="PANTHER" id="PTHR22897:SF8">
    <property type="entry name" value="SULFHYDRYL OXIDASE"/>
    <property type="match status" value="1"/>
</dbReference>
<dbReference type="PROSITE" id="PS51352">
    <property type="entry name" value="THIOREDOXIN_2"/>
    <property type="match status" value="1"/>
</dbReference>
<dbReference type="Proteomes" id="UP000030746">
    <property type="component" value="Unassembled WGS sequence"/>
</dbReference>
<dbReference type="InterPro" id="IPR041269">
    <property type="entry name" value="QSOX_Trx1"/>
</dbReference>
<protein>
    <recommendedName>
        <fullName evidence="10">Sulfhydryl oxidase</fullName>
        <ecNumber evidence="10">1.8.3.2</ecNumber>
    </recommendedName>
</protein>
<dbReference type="Pfam" id="PF04777">
    <property type="entry name" value="Evr1_Alr"/>
    <property type="match status" value="1"/>
</dbReference>
<dbReference type="InterPro" id="IPR017905">
    <property type="entry name" value="ERV/ALR_sulphydryl_oxidase"/>
</dbReference>
<evidence type="ECO:0000256" key="4">
    <source>
        <dbReference type="ARBA" id="ARBA00022729"/>
    </source>
</evidence>
<dbReference type="Pfam" id="PF18108">
    <property type="entry name" value="QSOX_Trx1"/>
    <property type="match status" value="1"/>
</dbReference>
<dbReference type="InterPro" id="IPR013766">
    <property type="entry name" value="Thioredoxin_domain"/>
</dbReference>
<gene>
    <name evidence="13" type="ORF">LOTGIDRAFT_237352</name>
</gene>
<dbReference type="CTD" id="20250433"/>
<evidence type="ECO:0000313" key="13">
    <source>
        <dbReference type="EMBL" id="ESP04514.1"/>
    </source>
</evidence>
<dbReference type="InterPro" id="IPR039798">
    <property type="entry name" value="Sulfhydryl_oxidase"/>
</dbReference>
<dbReference type="GO" id="GO:0016971">
    <property type="term" value="F:flavin-dependent sulfhydryl oxidase activity"/>
    <property type="evidence" value="ECO:0007669"/>
    <property type="project" value="InterPro"/>
</dbReference>
<dbReference type="PROSITE" id="PS51324">
    <property type="entry name" value="ERV_ALR"/>
    <property type="match status" value="1"/>
</dbReference>
<reference evidence="13 14" key="1">
    <citation type="journal article" date="2013" name="Nature">
        <title>Insights into bilaterian evolution from three spiralian genomes.</title>
        <authorList>
            <person name="Simakov O."/>
            <person name="Marletaz F."/>
            <person name="Cho S.J."/>
            <person name="Edsinger-Gonzales E."/>
            <person name="Havlak P."/>
            <person name="Hellsten U."/>
            <person name="Kuo D.H."/>
            <person name="Larsson T."/>
            <person name="Lv J."/>
            <person name="Arendt D."/>
            <person name="Savage R."/>
            <person name="Osoegawa K."/>
            <person name="de Jong P."/>
            <person name="Grimwood J."/>
            <person name="Chapman J.A."/>
            <person name="Shapiro H."/>
            <person name="Aerts A."/>
            <person name="Otillar R.P."/>
            <person name="Terry A.Y."/>
            <person name="Boore J.L."/>
            <person name="Grigoriev I.V."/>
            <person name="Lindberg D.R."/>
            <person name="Seaver E.C."/>
            <person name="Weisblat D.A."/>
            <person name="Putnam N.H."/>
            <person name="Rokhsar D.S."/>
        </authorList>
    </citation>
    <scope>NUCLEOTIDE SEQUENCE [LARGE SCALE GENOMIC DNA]</scope>
</reference>
<proteinExistence type="inferred from homology"/>
<dbReference type="GO" id="GO:0000139">
    <property type="term" value="C:Golgi membrane"/>
    <property type="evidence" value="ECO:0007669"/>
    <property type="project" value="TreeGrafter"/>
</dbReference>
<evidence type="ECO:0000256" key="3">
    <source>
        <dbReference type="ARBA" id="ARBA00022630"/>
    </source>
</evidence>
<feature type="transmembrane region" description="Helical" evidence="10">
    <location>
        <begin position="650"/>
        <end position="676"/>
    </location>
</feature>
<dbReference type="GO" id="GO:0003756">
    <property type="term" value="F:protein disulfide isomerase activity"/>
    <property type="evidence" value="ECO:0007669"/>
    <property type="project" value="TreeGrafter"/>
</dbReference>
<dbReference type="OrthoDB" id="59470at2759"/>
<dbReference type="EC" id="1.8.3.2" evidence="10"/>
<dbReference type="Pfam" id="PF18371">
    <property type="entry name" value="FAD_SOX"/>
    <property type="match status" value="1"/>
</dbReference>
<dbReference type="InterPro" id="IPR040986">
    <property type="entry name" value="QSOX_FAD-bd_dom"/>
</dbReference>
<dbReference type="InterPro" id="IPR017937">
    <property type="entry name" value="Thioredoxin_CS"/>
</dbReference>
<dbReference type="GeneID" id="20250433"/>
<dbReference type="GO" id="GO:0006457">
    <property type="term" value="P:protein folding"/>
    <property type="evidence" value="ECO:0007669"/>
    <property type="project" value="TreeGrafter"/>
</dbReference>
<dbReference type="InterPro" id="IPR042568">
    <property type="entry name" value="QSOX_FAD-bd_sf"/>
</dbReference>
<dbReference type="PANTHER" id="PTHR22897">
    <property type="entry name" value="QUIESCIN Q6-RELATED SULFHYDRYL OXIDASE"/>
    <property type="match status" value="1"/>
</dbReference>
<dbReference type="Gene3D" id="1.20.120.310">
    <property type="entry name" value="ERV/ALR sulfhydryl oxidase domain"/>
    <property type="match status" value="1"/>
</dbReference>
<evidence type="ECO:0000259" key="12">
    <source>
        <dbReference type="PROSITE" id="PS51352"/>
    </source>
</evidence>
<dbReference type="HOGENOM" id="CLU_020182_0_0_1"/>
<keyword evidence="10" id="KW-0812">Transmembrane</keyword>
<evidence type="ECO:0000256" key="9">
    <source>
        <dbReference type="ARBA" id="ARBA00048864"/>
    </source>
</evidence>
<keyword evidence="10" id="KW-0472">Membrane</keyword>
<dbReference type="GO" id="GO:0005615">
    <property type="term" value="C:extracellular space"/>
    <property type="evidence" value="ECO:0007669"/>
    <property type="project" value="TreeGrafter"/>
</dbReference>
<keyword evidence="3 10" id="KW-0285">Flavoprotein</keyword>
<sequence length="693" mass="80312">MPRLTAIERESRWNGSVCPSEQGLYTRGDGINVLTTNNFADVVFKKGRNSTWLIQFYNSWCGHCRRYAPKYKKLAKDIEGWSKVMSLGVVDCSDNVNTELCRKYDIAAYPTIKNKTVRSDSPIIHYILLCKFFPLNVSPNKTKMETVPALDPNELRLTLSQIVNNLHLKKRHKSWPKLKPLRSIEEIWEEAKSEHKHVILIFEEQNSLLGVQLILDYMTEKKVLLRRLLKETVVKYGINKIPSLYVVNTDGTYNHIASGIGVDVDTDTDRTTFREAINNLMKNNFKTKEENKVVINKDGKVEIPESIMGAGDGPKDDDVKIKEIEKPQVYLQDLESALHYSFRQEIAICKEISGDKLAALQNFVSVLSKYLPGRDEIKRFLQQVSDWLTTVTTVISGGEWVHGIDNLQDEMAYLPETTEWRGCKGSEPHYRGYPCSMWTLFHTLTVNAYLSDKVVDNQEVLKAIKGYMEYFFGCAECSTNFLQMAKTIESEINNKKDMVLWLWSAHNKANIRLHGDLSEDPQYPKIQFPSPDACPKCFELGSKPWSPKYRNTEVLNFIVEMYSGENLVKTFLKEDKEKTLLRSKSKTDHRQLDWWEKKQRQQDLKQLQNIHKQKHDRIIAKAVDEYRTKNYVRRQKIERHPHGMPGRTSWGLSTVDLGMCFAFYVICAVIVLMLYYHFTIRTKRKTVCKFLPV</sequence>
<feature type="domain" description="ERV/ALR sulfhydryl oxidase" evidence="11">
    <location>
        <begin position="426"/>
        <end position="527"/>
    </location>
</feature>
<evidence type="ECO:0000256" key="1">
    <source>
        <dbReference type="ARBA" id="ARBA00001974"/>
    </source>
</evidence>
<evidence type="ECO:0000259" key="11">
    <source>
        <dbReference type="PROSITE" id="PS51324"/>
    </source>
</evidence>
<dbReference type="InterPro" id="IPR036249">
    <property type="entry name" value="Thioredoxin-like_sf"/>
</dbReference>
<keyword evidence="4" id="KW-0732">Signal</keyword>
<dbReference type="STRING" id="225164.V4AJZ2"/>
<evidence type="ECO:0000256" key="8">
    <source>
        <dbReference type="ARBA" id="ARBA00023180"/>
    </source>
</evidence>
<keyword evidence="6 10" id="KW-0560">Oxidoreductase</keyword>
<dbReference type="EMBL" id="KB199728">
    <property type="protein sequence ID" value="ESP04514.1"/>
    <property type="molecule type" value="Genomic_DNA"/>
</dbReference>
<dbReference type="RefSeq" id="XP_009044845.1">
    <property type="nucleotide sequence ID" value="XM_009046597.1"/>
</dbReference>
<keyword evidence="14" id="KW-1185">Reference proteome</keyword>
<accession>V4AJZ2</accession>
<dbReference type="SUPFAM" id="SSF69000">
    <property type="entry name" value="FAD-dependent thiol oxidase"/>
    <property type="match status" value="1"/>
</dbReference>
<comment type="cofactor">
    <cofactor evidence="1 10">
        <name>FAD</name>
        <dbReference type="ChEBI" id="CHEBI:57692"/>
    </cofactor>
</comment>
<comment type="similarity">
    <text evidence="2 10">Belongs to the quiescin-sulfhydryl oxidase (QSOX) family.</text>
</comment>